<dbReference type="GO" id="GO:0006955">
    <property type="term" value="P:immune response"/>
    <property type="evidence" value="ECO:0007669"/>
    <property type="project" value="TreeGrafter"/>
</dbReference>
<dbReference type="SMART" id="SM00409">
    <property type="entry name" value="IG"/>
    <property type="match status" value="4"/>
</dbReference>
<evidence type="ECO:0000256" key="6">
    <source>
        <dbReference type="ARBA" id="ARBA00023180"/>
    </source>
</evidence>
<dbReference type="SMART" id="SM00408">
    <property type="entry name" value="IGc2"/>
    <property type="match status" value="4"/>
</dbReference>
<name>A0A673U6T1_SURSU</name>
<keyword evidence="6" id="KW-0325">Glycoprotein</keyword>
<dbReference type="Ensembl" id="ENSSSUT00005019404.1">
    <property type="protein sequence ID" value="ENSSSUP00005017021.1"/>
    <property type="gene ID" value="ENSSSUG00005011014.1"/>
</dbReference>
<dbReference type="GO" id="GO:0004888">
    <property type="term" value="F:transmembrane signaling receptor activity"/>
    <property type="evidence" value="ECO:0007669"/>
    <property type="project" value="TreeGrafter"/>
</dbReference>
<reference evidence="9 10" key="1">
    <citation type="submission" date="2019-05" db="EMBL/GenBank/DDBJ databases">
        <title>A Chromosome-scale Meerkat (S. suricatta) Genome Assembly.</title>
        <authorList>
            <person name="Dudchenko O."/>
            <person name="Lieberman Aiden E."/>
            <person name="Tung J."/>
            <person name="Barreiro L.B."/>
            <person name="Clutton-Brock T.H."/>
        </authorList>
    </citation>
    <scope>NUCLEOTIDE SEQUENCE [LARGE SCALE GENOMIC DNA]</scope>
</reference>
<dbReference type="Proteomes" id="UP000472268">
    <property type="component" value="Chromosome 3"/>
</dbReference>
<dbReference type="InterPro" id="IPR050488">
    <property type="entry name" value="Ig_Fc_receptor"/>
</dbReference>
<reference evidence="9" key="2">
    <citation type="submission" date="2025-08" db="UniProtKB">
        <authorList>
            <consortium name="Ensembl"/>
        </authorList>
    </citation>
    <scope>IDENTIFICATION</scope>
</reference>
<evidence type="ECO:0000256" key="5">
    <source>
        <dbReference type="ARBA" id="ARBA00023157"/>
    </source>
</evidence>
<proteinExistence type="predicted"/>
<keyword evidence="4" id="KW-0472">Membrane</keyword>
<keyword evidence="7" id="KW-0393">Immunoglobulin domain</keyword>
<evidence type="ECO:0000256" key="2">
    <source>
        <dbReference type="ARBA" id="ARBA00022475"/>
    </source>
</evidence>
<dbReference type="GO" id="GO:0009897">
    <property type="term" value="C:external side of plasma membrane"/>
    <property type="evidence" value="ECO:0007669"/>
    <property type="project" value="TreeGrafter"/>
</dbReference>
<feature type="domain" description="Ig-like" evidence="8">
    <location>
        <begin position="64"/>
        <end position="157"/>
    </location>
</feature>
<dbReference type="GO" id="GO:0007166">
    <property type="term" value="P:cell surface receptor signaling pathway"/>
    <property type="evidence" value="ECO:0007669"/>
    <property type="project" value="TreeGrafter"/>
</dbReference>
<organism evidence="9 10">
    <name type="scientific">Suricata suricatta</name>
    <name type="common">Meerkat</name>
    <dbReference type="NCBI Taxonomy" id="37032"/>
    <lineage>
        <taxon>Eukaryota</taxon>
        <taxon>Metazoa</taxon>
        <taxon>Chordata</taxon>
        <taxon>Craniata</taxon>
        <taxon>Vertebrata</taxon>
        <taxon>Euteleostomi</taxon>
        <taxon>Mammalia</taxon>
        <taxon>Eutheria</taxon>
        <taxon>Laurasiatheria</taxon>
        <taxon>Carnivora</taxon>
        <taxon>Feliformia</taxon>
        <taxon>Herpestidae</taxon>
        <taxon>Suricata</taxon>
    </lineage>
</organism>
<keyword evidence="5" id="KW-1015">Disulfide bond</keyword>
<keyword evidence="2" id="KW-1003">Cell membrane</keyword>
<protein>
    <recommendedName>
        <fullName evidence="8">Ig-like domain-containing protein</fullName>
    </recommendedName>
</protein>
<dbReference type="FunFam" id="2.60.40.10:FF:000357">
    <property type="entry name" value="Fc receptor like 1"/>
    <property type="match status" value="3"/>
</dbReference>
<keyword evidence="10" id="KW-1185">Reference proteome</keyword>
<feature type="domain" description="Ig-like" evidence="8">
    <location>
        <begin position="348"/>
        <end position="433"/>
    </location>
</feature>
<evidence type="ECO:0000259" key="8">
    <source>
        <dbReference type="PROSITE" id="PS50835"/>
    </source>
</evidence>
<comment type="subcellular location">
    <subcellularLocation>
        <location evidence="1">Cell membrane</location>
    </subcellularLocation>
</comment>
<dbReference type="PANTHER" id="PTHR11481:SF60">
    <property type="entry name" value="IG-LIKE DOMAIN-CONTAINING PROTEIN"/>
    <property type="match status" value="1"/>
</dbReference>
<dbReference type="InterPro" id="IPR003599">
    <property type="entry name" value="Ig_sub"/>
</dbReference>
<evidence type="ECO:0000256" key="4">
    <source>
        <dbReference type="ARBA" id="ARBA00023136"/>
    </source>
</evidence>
<dbReference type="InterPro" id="IPR036179">
    <property type="entry name" value="Ig-like_dom_sf"/>
</dbReference>
<dbReference type="Pfam" id="PF13895">
    <property type="entry name" value="Ig_2"/>
    <property type="match status" value="1"/>
</dbReference>
<accession>A0A673U6T1</accession>
<evidence type="ECO:0000313" key="10">
    <source>
        <dbReference type="Proteomes" id="UP000472268"/>
    </source>
</evidence>
<dbReference type="InterPro" id="IPR013783">
    <property type="entry name" value="Ig-like_fold"/>
</dbReference>
<dbReference type="Gene3D" id="2.60.40.10">
    <property type="entry name" value="Immunoglobulins"/>
    <property type="match status" value="4"/>
</dbReference>
<evidence type="ECO:0000256" key="1">
    <source>
        <dbReference type="ARBA" id="ARBA00004236"/>
    </source>
</evidence>
<evidence type="ECO:0000256" key="3">
    <source>
        <dbReference type="ARBA" id="ARBA00022729"/>
    </source>
</evidence>
<reference evidence="9" key="3">
    <citation type="submission" date="2025-09" db="UniProtKB">
        <authorList>
            <consortium name="Ensembl"/>
        </authorList>
    </citation>
    <scope>IDENTIFICATION</scope>
</reference>
<dbReference type="PANTHER" id="PTHR11481">
    <property type="entry name" value="IMMUNOGLOBULIN FC RECEPTOR"/>
    <property type="match status" value="1"/>
</dbReference>
<dbReference type="PROSITE" id="PS50835">
    <property type="entry name" value="IG_LIKE"/>
    <property type="match status" value="4"/>
</dbReference>
<evidence type="ECO:0000313" key="9">
    <source>
        <dbReference type="Ensembl" id="ENSSSUP00005017021.1"/>
    </source>
</evidence>
<dbReference type="InterPro" id="IPR007110">
    <property type="entry name" value="Ig-like_dom"/>
</dbReference>
<sequence length="447" mass="49143">MAQGSLRQESEKGARELRAEGCWGRKMASTSAYFSLPAAAAAADGGFSVEWPQASLLLGNCCDPSLELFPRPRLTDSSSWTVSGKSVALTCETQLPPQRSHVKLWFHFFRDNHMLHWGLENFLKISTITTRGRDASNYWCKACKWSSDVCKQSPKFQLPVLIPVSRPVLTLSPRGHRVLEGHTVTLSCKVERGSFPIWYQFLREEVVIHKMEATQATKPLMSLKAEHSGNYYCTADNGLGAQRSIPVYLTVTVPVSRPVLTLSPREASVPEGHTVTLSCKAERASPPIMYKFYHEDVSLGERSARSTGVSLRVTVTAKESGNYFCTADNGFGPQRSETKSLSVKASRPVLTIRKPRAQAVEGDVVELHCKAPRGSPPILYRFYHKDNAVGSSWVYDGGGAFFNLPLTAEHSGEYACEADNGLGTRRSETVSLSVKGELNLPTTAQPG</sequence>
<feature type="domain" description="Ig-like" evidence="8">
    <location>
        <begin position="167"/>
        <end position="252"/>
    </location>
</feature>
<evidence type="ECO:0000256" key="7">
    <source>
        <dbReference type="ARBA" id="ARBA00023319"/>
    </source>
</evidence>
<keyword evidence="3" id="KW-0732">Signal</keyword>
<dbReference type="InterPro" id="IPR003598">
    <property type="entry name" value="Ig_sub2"/>
</dbReference>
<feature type="domain" description="Ig-like" evidence="8">
    <location>
        <begin position="258"/>
        <end position="342"/>
    </location>
</feature>
<dbReference type="AlphaFoldDB" id="A0A673U6T1"/>
<dbReference type="SUPFAM" id="SSF48726">
    <property type="entry name" value="Immunoglobulin"/>
    <property type="match status" value="4"/>
</dbReference>
<dbReference type="Pfam" id="PF13927">
    <property type="entry name" value="Ig_3"/>
    <property type="match status" value="2"/>
</dbReference>